<dbReference type="SUPFAM" id="SSF48366">
    <property type="entry name" value="Ras GEF"/>
    <property type="match status" value="1"/>
</dbReference>
<evidence type="ECO:0000256" key="1">
    <source>
        <dbReference type="ARBA" id="ARBA00022658"/>
    </source>
</evidence>
<reference evidence="6" key="1">
    <citation type="submission" date="2023-06" db="EMBL/GenBank/DDBJ databases">
        <authorList>
            <consortium name="Lawrence Berkeley National Laboratory"/>
            <person name="Ahrendt S."/>
            <person name="Sahu N."/>
            <person name="Indic B."/>
            <person name="Wong-Bajracharya J."/>
            <person name="Merenyi Z."/>
            <person name="Ke H.-M."/>
            <person name="Monk M."/>
            <person name="Kocsube S."/>
            <person name="Drula E."/>
            <person name="Lipzen A."/>
            <person name="Balint B."/>
            <person name="Henrissat B."/>
            <person name="Andreopoulos B."/>
            <person name="Martin F.M."/>
            <person name="Harder C.B."/>
            <person name="Rigling D."/>
            <person name="Ford K.L."/>
            <person name="Foster G.D."/>
            <person name="Pangilinan J."/>
            <person name="Papanicolaou A."/>
            <person name="Barry K."/>
            <person name="LaButti K."/>
            <person name="Viragh M."/>
            <person name="Koriabine M."/>
            <person name="Yan M."/>
            <person name="Riley R."/>
            <person name="Champramary S."/>
            <person name="Plett K.L."/>
            <person name="Tsai I.J."/>
            <person name="Slot J."/>
            <person name="Sipos G."/>
            <person name="Plett J."/>
            <person name="Nagy L.G."/>
            <person name="Grigoriev I.V."/>
        </authorList>
    </citation>
    <scope>NUCLEOTIDE SEQUENCE</scope>
    <source>
        <strain evidence="6">CCBAS 213</strain>
    </source>
</reference>
<dbReference type="GO" id="GO:0005886">
    <property type="term" value="C:plasma membrane"/>
    <property type="evidence" value="ECO:0007669"/>
    <property type="project" value="TreeGrafter"/>
</dbReference>
<dbReference type="GeneID" id="85349025"/>
<keyword evidence="7" id="KW-1185">Reference proteome</keyword>
<dbReference type="PANTHER" id="PTHR23113">
    <property type="entry name" value="GUANINE NUCLEOTIDE EXCHANGE FACTOR"/>
    <property type="match status" value="1"/>
</dbReference>
<dbReference type="Proteomes" id="UP001175211">
    <property type="component" value="Unassembled WGS sequence"/>
</dbReference>
<dbReference type="RefSeq" id="XP_060335502.1">
    <property type="nucleotide sequence ID" value="XM_060465477.1"/>
</dbReference>
<feature type="compositionally biased region" description="Low complexity" evidence="3">
    <location>
        <begin position="310"/>
        <end position="323"/>
    </location>
</feature>
<feature type="compositionally biased region" description="Low complexity" evidence="3">
    <location>
        <begin position="36"/>
        <end position="51"/>
    </location>
</feature>
<evidence type="ECO:0000256" key="2">
    <source>
        <dbReference type="PROSITE-ProRule" id="PRU00168"/>
    </source>
</evidence>
<accession>A0AA39T4M3</accession>
<feature type="region of interest" description="Disordered" evidence="3">
    <location>
        <begin position="237"/>
        <end position="286"/>
    </location>
</feature>
<name>A0AA39T4M3_ARMTA</name>
<dbReference type="Gene3D" id="1.20.870.10">
    <property type="entry name" value="Son of sevenless (SoS) protein Chain: S domain 1"/>
    <property type="match status" value="1"/>
</dbReference>
<feature type="compositionally biased region" description="Polar residues" evidence="3">
    <location>
        <begin position="267"/>
        <end position="281"/>
    </location>
</feature>
<organism evidence="6 7">
    <name type="scientific">Armillaria tabescens</name>
    <name type="common">Ringless honey mushroom</name>
    <name type="synonym">Agaricus tabescens</name>
    <dbReference type="NCBI Taxonomy" id="1929756"/>
    <lineage>
        <taxon>Eukaryota</taxon>
        <taxon>Fungi</taxon>
        <taxon>Dikarya</taxon>
        <taxon>Basidiomycota</taxon>
        <taxon>Agaricomycotina</taxon>
        <taxon>Agaricomycetes</taxon>
        <taxon>Agaricomycetidae</taxon>
        <taxon>Agaricales</taxon>
        <taxon>Marasmiineae</taxon>
        <taxon>Physalacriaceae</taxon>
        <taxon>Desarmillaria</taxon>
    </lineage>
</organism>
<proteinExistence type="predicted"/>
<feature type="domain" description="Ras-GEF" evidence="4">
    <location>
        <begin position="555"/>
        <end position="794"/>
    </location>
</feature>
<evidence type="ECO:0000313" key="6">
    <source>
        <dbReference type="EMBL" id="KAK0464381.1"/>
    </source>
</evidence>
<feature type="region of interest" description="Disordered" evidence="3">
    <location>
        <begin position="300"/>
        <end position="329"/>
    </location>
</feature>
<dbReference type="SMART" id="SM00147">
    <property type="entry name" value="RasGEF"/>
    <property type="match status" value="1"/>
</dbReference>
<keyword evidence="1 2" id="KW-0344">Guanine-nucleotide releasing factor</keyword>
<evidence type="ECO:0000259" key="5">
    <source>
        <dbReference type="PROSITE" id="PS50212"/>
    </source>
</evidence>
<evidence type="ECO:0000256" key="3">
    <source>
        <dbReference type="SAM" id="MobiDB-lite"/>
    </source>
</evidence>
<gene>
    <name evidence="6" type="ORF">EV420DRAFT_1039187</name>
</gene>
<comment type="caution">
    <text evidence="6">The sequence shown here is derived from an EMBL/GenBank/DDBJ whole genome shotgun (WGS) entry which is preliminary data.</text>
</comment>
<dbReference type="InterPro" id="IPR001895">
    <property type="entry name" value="RASGEF_cat_dom"/>
</dbReference>
<dbReference type="InterPro" id="IPR036964">
    <property type="entry name" value="RASGEF_cat_dom_sf"/>
</dbReference>
<feature type="compositionally biased region" description="Polar residues" evidence="3">
    <location>
        <begin position="242"/>
        <end position="259"/>
    </location>
</feature>
<evidence type="ECO:0000313" key="7">
    <source>
        <dbReference type="Proteomes" id="UP001175211"/>
    </source>
</evidence>
<evidence type="ECO:0000259" key="4">
    <source>
        <dbReference type="PROSITE" id="PS50009"/>
    </source>
</evidence>
<feature type="region of interest" description="Disordered" evidence="3">
    <location>
        <begin position="17"/>
        <end position="54"/>
    </location>
</feature>
<dbReference type="PROSITE" id="PS50212">
    <property type="entry name" value="RASGEF_NTER"/>
    <property type="match status" value="1"/>
</dbReference>
<dbReference type="EMBL" id="JAUEPS010000006">
    <property type="protein sequence ID" value="KAK0464381.1"/>
    <property type="molecule type" value="Genomic_DNA"/>
</dbReference>
<dbReference type="CDD" id="cd06224">
    <property type="entry name" value="REM"/>
    <property type="match status" value="1"/>
</dbReference>
<dbReference type="InterPro" id="IPR008937">
    <property type="entry name" value="Ras-like_GEF"/>
</dbReference>
<dbReference type="GO" id="GO:0005085">
    <property type="term" value="F:guanyl-nucleotide exchange factor activity"/>
    <property type="evidence" value="ECO:0007669"/>
    <property type="project" value="UniProtKB-KW"/>
</dbReference>
<dbReference type="PROSITE" id="PS50009">
    <property type="entry name" value="RASGEF_CAT"/>
    <property type="match status" value="1"/>
</dbReference>
<dbReference type="Pfam" id="PF00617">
    <property type="entry name" value="RasGEF"/>
    <property type="match status" value="1"/>
</dbReference>
<dbReference type="Gene3D" id="1.10.840.10">
    <property type="entry name" value="Ras guanine-nucleotide exchange factors catalytic domain"/>
    <property type="match status" value="1"/>
</dbReference>
<dbReference type="PANTHER" id="PTHR23113:SF368">
    <property type="entry name" value="CELL DIVISION CONTROL PROTEIN 25"/>
    <property type="match status" value="1"/>
</dbReference>
<dbReference type="InterPro" id="IPR023578">
    <property type="entry name" value="Ras_GEF_dom_sf"/>
</dbReference>
<feature type="domain" description="N-terminal Ras-GEF" evidence="5">
    <location>
        <begin position="371"/>
        <end position="503"/>
    </location>
</feature>
<dbReference type="InterPro" id="IPR000651">
    <property type="entry name" value="Ras-like_Gua-exchang_fac_N"/>
</dbReference>
<dbReference type="GO" id="GO:0007265">
    <property type="term" value="P:Ras protein signal transduction"/>
    <property type="evidence" value="ECO:0007669"/>
    <property type="project" value="TreeGrafter"/>
</dbReference>
<dbReference type="Pfam" id="PF00618">
    <property type="entry name" value="RasGEF_N"/>
    <property type="match status" value="1"/>
</dbReference>
<sequence>MATLQISKPKKLKKITDRKIHIPTAGPVASLPSPPDSSLFSKEPASPTPSFSAPPPLITNVPKCLQRYPSIAQVIARLWETSETTQSIGDFEAYAVTFCNCLSTNILYSLERTPHLDTNDSTYLTTYYNVVDSAEYFRSWACKKIQEEEGELIIGMRLATSMLWFNATLKALKELHKIVDRMVANAKPLPSLPVDSVDLSGEAVVAKVVGGSLEPHKLRSPKLRISPLSVIVEEVLNDDEPSSPTTPNETVASDSTSSLGHFPSADEPSSSTETLPSNQAGFSARRKKLAQQIRHVLKLATERGHRMVRSQASTSTLTSESTTPDFSNPIDRHQAIKTHAIRQSAIYHFEDPSNRVEMPMPEDYAAIRVDFRGELSSATLQALILQITSREGTQESILDTFFFGFRYFTTPAILASGLLDRFHGMSEHDYEFSEQQRVVWAASKEITEHRVVHVICLWLERYWNTKLDHEALEIFQSYFLGYPDCRPGSEMMKLYRRLDRVASGRASRSKWLKHKYYKIASENDFSTPEDTNFHFPLLPDKTMPSRLCLFMNETGVQEFACQITIQSSNLFRKIAPEDLVRSWVFGNDDGRATKLDFVNWEKSLAWWTTISILSESSLEGRVQLIEFWIEVAMACLKHYDFHSTIAIRTGYCRFTISRLRRTALALSIKHKGYHRVLYRVFEERGEYARIIGALTLKTRPMVLMLDPLLNGVLQVSRSNLSSTVTEGRINFCHVRPICYAIQALEQASMPYRFKSNAACQQWLTQKLEWATDFKNTKLGDETEEFQMSHALEPTDPELVKIHHSHAMLWDLVATPGGYEDVPSISSSDVDAILNIQTP</sequence>
<dbReference type="AlphaFoldDB" id="A0AA39T4M3"/>
<protein>
    <submittedName>
        <fullName evidence="6">Ras guanine nucleotide exchange factor domain-containing protein</fullName>
    </submittedName>
</protein>